<dbReference type="OrthoDB" id="1022638at2759"/>
<feature type="domain" description="BTB" evidence="1">
    <location>
        <begin position="72"/>
        <end position="145"/>
    </location>
</feature>
<evidence type="ECO:0000259" key="1">
    <source>
        <dbReference type="PROSITE" id="PS50097"/>
    </source>
</evidence>
<proteinExistence type="predicted"/>
<dbReference type="InterPro" id="IPR000210">
    <property type="entry name" value="BTB/POZ_dom"/>
</dbReference>
<dbReference type="SUPFAM" id="SSF54695">
    <property type="entry name" value="POZ domain"/>
    <property type="match status" value="1"/>
</dbReference>
<protein>
    <recommendedName>
        <fullName evidence="1">BTB domain-containing protein</fullName>
    </recommendedName>
</protein>
<sequence length="275" mass="30835">MDTMTLSGFVPQEAKTDVPVQWLTGLKPHMSIQDTSYYGDSSKSESGYSSTNSSFSQDHTMESYQYGQEIDDDVVVVTVGTALHNCATLCVSKHLICSYSFFFKLVCSSPMPPSIPCQVELPDEDSAIFLIFVKWLYTRNIEIPDPLSSILEYIIPIYTLADRLRATALKNSLIDLLVVIYSEEASMLDISDVVLIYANTSTGSGLRRWAVDEYPRLPENIQHASWDNYGKQCPEFFFDLAKASFNNQTLLLNPASDPTRYHDHDGVTHAGCCNY</sequence>
<keyword evidence="3" id="KW-1185">Reference proteome</keyword>
<dbReference type="CDD" id="cd18186">
    <property type="entry name" value="BTB_POZ_ZBTB_KLHL-like"/>
    <property type="match status" value="1"/>
</dbReference>
<evidence type="ECO:0000313" key="2">
    <source>
        <dbReference type="EMBL" id="OCL04503.1"/>
    </source>
</evidence>
<accession>A0A8E2JPA2</accession>
<evidence type="ECO:0000313" key="3">
    <source>
        <dbReference type="Proteomes" id="UP000250140"/>
    </source>
</evidence>
<dbReference type="AlphaFoldDB" id="A0A8E2JPA2"/>
<reference evidence="2 3" key="1">
    <citation type="journal article" date="2016" name="Nat. Commun.">
        <title>Ectomycorrhizal ecology is imprinted in the genome of the dominant symbiotic fungus Cenococcum geophilum.</title>
        <authorList>
            <consortium name="DOE Joint Genome Institute"/>
            <person name="Peter M."/>
            <person name="Kohler A."/>
            <person name="Ohm R.A."/>
            <person name="Kuo A."/>
            <person name="Krutzmann J."/>
            <person name="Morin E."/>
            <person name="Arend M."/>
            <person name="Barry K.W."/>
            <person name="Binder M."/>
            <person name="Choi C."/>
            <person name="Clum A."/>
            <person name="Copeland A."/>
            <person name="Grisel N."/>
            <person name="Haridas S."/>
            <person name="Kipfer T."/>
            <person name="LaButti K."/>
            <person name="Lindquist E."/>
            <person name="Lipzen A."/>
            <person name="Maire R."/>
            <person name="Meier B."/>
            <person name="Mihaltcheva S."/>
            <person name="Molinier V."/>
            <person name="Murat C."/>
            <person name="Poggeler S."/>
            <person name="Quandt C.A."/>
            <person name="Sperisen C."/>
            <person name="Tritt A."/>
            <person name="Tisserant E."/>
            <person name="Crous P.W."/>
            <person name="Henrissat B."/>
            <person name="Nehls U."/>
            <person name="Egli S."/>
            <person name="Spatafora J.W."/>
            <person name="Grigoriev I.V."/>
            <person name="Martin F.M."/>
        </authorList>
    </citation>
    <scope>NUCLEOTIDE SEQUENCE [LARGE SCALE GENOMIC DNA]</scope>
    <source>
        <strain evidence="2 3">CBS 207.34</strain>
    </source>
</reference>
<dbReference type="Proteomes" id="UP000250140">
    <property type="component" value="Unassembled WGS sequence"/>
</dbReference>
<dbReference type="Gene3D" id="3.30.710.10">
    <property type="entry name" value="Potassium Channel Kv1.1, Chain A"/>
    <property type="match status" value="1"/>
</dbReference>
<organism evidence="2 3">
    <name type="scientific">Glonium stellatum</name>
    <dbReference type="NCBI Taxonomy" id="574774"/>
    <lineage>
        <taxon>Eukaryota</taxon>
        <taxon>Fungi</taxon>
        <taxon>Dikarya</taxon>
        <taxon>Ascomycota</taxon>
        <taxon>Pezizomycotina</taxon>
        <taxon>Dothideomycetes</taxon>
        <taxon>Pleosporomycetidae</taxon>
        <taxon>Gloniales</taxon>
        <taxon>Gloniaceae</taxon>
        <taxon>Glonium</taxon>
    </lineage>
</organism>
<dbReference type="EMBL" id="KV750490">
    <property type="protein sequence ID" value="OCL04503.1"/>
    <property type="molecule type" value="Genomic_DNA"/>
</dbReference>
<dbReference type="PANTHER" id="PTHR47843">
    <property type="entry name" value="BTB DOMAIN-CONTAINING PROTEIN-RELATED"/>
    <property type="match status" value="1"/>
</dbReference>
<gene>
    <name evidence="2" type="ORF">AOQ84DRAFT_391505</name>
</gene>
<name>A0A8E2JPA2_9PEZI</name>
<dbReference type="InterPro" id="IPR011333">
    <property type="entry name" value="SKP1/BTB/POZ_sf"/>
</dbReference>
<dbReference type="PROSITE" id="PS50097">
    <property type="entry name" value="BTB"/>
    <property type="match status" value="1"/>
</dbReference>
<dbReference type="PANTHER" id="PTHR47843:SF2">
    <property type="entry name" value="BTB DOMAIN-CONTAINING PROTEIN"/>
    <property type="match status" value="1"/>
</dbReference>